<evidence type="ECO:0000256" key="3">
    <source>
        <dbReference type="ARBA" id="ARBA00023163"/>
    </source>
</evidence>
<protein>
    <submittedName>
        <fullName evidence="6">AsnC family transcriptional regulator</fullName>
    </submittedName>
</protein>
<feature type="domain" description="Transcription regulator AsnC/Lrp ligand binding" evidence="4">
    <location>
        <begin position="79"/>
        <end position="146"/>
    </location>
</feature>
<name>A0A495JXB0_WILMA</name>
<dbReference type="InterPro" id="IPR011008">
    <property type="entry name" value="Dimeric_a/b-barrel"/>
</dbReference>
<dbReference type="InterPro" id="IPR036388">
    <property type="entry name" value="WH-like_DNA-bd_sf"/>
</dbReference>
<dbReference type="PANTHER" id="PTHR30154">
    <property type="entry name" value="LEUCINE-RESPONSIVE REGULATORY PROTEIN"/>
    <property type="match status" value="1"/>
</dbReference>
<organism evidence="6 7">
    <name type="scientific">Williamsia marianensis</name>
    <dbReference type="NCBI Taxonomy" id="85044"/>
    <lineage>
        <taxon>Bacteria</taxon>
        <taxon>Bacillati</taxon>
        <taxon>Actinomycetota</taxon>
        <taxon>Actinomycetes</taxon>
        <taxon>Mycobacteriales</taxon>
        <taxon>Nocardiaceae</taxon>
        <taxon>Williamsia</taxon>
    </lineage>
</organism>
<dbReference type="Gene3D" id="3.30.70.920">
    <property type="match status" value="1"/>
</dbReference>
<sequence>MGNMATTVIADDIDGRLLRAVISDPRAAAVTLAQRVGVSRNTVQARLNRWDSQAALWGFDRRVAPAFLGYPLRAYVFTKVKQRRLAPVAEALREVPEVMSVDGLSGGSDLLIQVVARDADDLYRIAGTILDIKGVKRTTTSLVMRELIEHRVGQLIPDA</sequence>
<dbReference type="AlphaFoldDB" id="A0A495JXB0"/>
<dbReference type="EMBL" id="RBKV01000001">
    <property type="protein sequence ID" value="RKR93666.1"/>
    <property type="molecule type" value="Genomic_DNA"/>
</dbReference>
<feature type="domain" description="HTH asnC-type" evidence="5">
    <location>
        <begin position="11"/>
        <end position="49"/>
    </location>
</feature>
<dbReference type="GO" id="GO:0043200">
    <property type="term" value="P:response to amino acid"/>
    <property type="evidence" value="ECO:0007669"/>
    <property type="project" value="TreeGrafter"/>
</dbReference>
<dbReference type="SUPFAM" id="SSF54909">
    <property type="entry name" value="Dimeric alpha+beta barrel"/>
    <property type="match status" value="1"/>
</dbReference>
<dbReference type="Pfam" id="PF01037">
    <property type="entry name" value="AsnC_trans_reg"/>
    <property type="match status" value="1"/>
</dbReference>
<dbReference type="GO" id="GO:0043565">
    <property type="term" value="F:sequence-specific DNA binding"/>
    <property type="evidence" value="ECO:0007669"/>
    <property type="project" value="InterPro"/>
</dbReference>
<dbReference type="PANTHER" id="PTHR30154:SF34">
    <property type="entry name" value="TRANSCRIPTIONAL REGULATOR AZLB"/>
    <property type="match status" value="1"/>
</dbReference>
<dbReference type="Gene3D" id="1.10.10.10">
    <property type="entry name" value="Winged helix-like DNA-binding domain superfamily/Winged helix DNA-binding domain"/>
    <property type="match status" value="1"/>
</dbReference>
<evidence type="ECO:0000256" key="1">
    <source>
        <dbReference type="ARBA" id="ARBA00023015"/>
    </source>
</evidence>
<evidence type="ECO:0000313" key="6">
    <source>
        <dbReference type="EMBL" id="RKR93666.1"/>
    </source>
</evidence>
<dbReference type="InterPro" id="IPR000485">
    <property type="entry name" value="AsnC-type_HTH_dom"/>
</dbReference>
<dbReference type="Proteomes" id="UP000274762">
    <property type="component" value="Unassembled WGS sequence"/>
</dbReference>
<evidence type="ECO:0000313" key="7">
    <source>
        <dbReference type="Proteomes" id="UP000274762"/>
    </source>
</evidence>
<evidence type="ECO:0000256" key="2">
    <source>
        <dbReference type="ARBA" id="ARBA00023125"/>
    </source>
</evidence>
<keyword evidence="2" id="KW-0238">DNA-binding</keyword>
<evidence type="ECO:0000259" key="5">
    <source>
        <dbReference type="Pfam" id="PF13404"/>
    </source>
</evidence>
<evidence type="ECO:0000259" key="4">
    <source>
        <dbReference type="Pfam" id="PF01037"/>
    </source>
</evidence>
<dbReference type="SUPFAM" id="SSF46785">
    <property type="entry name" value="Winged helix' DNA-binding domain"/>
    <property type="match status" value="1"/>
</dbReference>
<dbReference type="GO" id="GO:0005829">
    <property type="term" value="C:cytosol"/>
    <property type="evidence" value="ECO:0007669"/>
    <property type="project" value="TreeGrafter"/>
</dbReference>
<reference evidence="6 7" key="1">
    <citation type="submission" date="2018-10" db="EMBL/GenBank/DDBJ databases">
        <title>Sequencing the genomes of 1000 actinobacteria strains.</title>
        <authorList>
            <person name="Klenk H.-P."/>
        </authorList>
    </citation>
    <scope>NUCLEOTIDE SEQUENCE [LARGE SCALE GENOMIC DNA]</scope>
    <source>
        <strain evidence="6 7">DSM 44343</strain>
    </source>
</reference>
<dbReference type="InterPro" id="IPR036390">
    <property type="entry name" value="WH_DNA-bd_sf"/>
</dbReference>
<keyword evidence="3" id="KW-0804">Transcription</keyword>
<accession>A0A495JXB0</accession>
<dbReference type="SMART" id="SM00344">
    <property type="entry name" value="HTH_ASNC"/>
    <property type="match status" value="1"/>
</dbReference>
<dbReference type="InterPro" id="IPR019888">
    <property type="entry name" value="Tscrpt_reg_AsnC-like"/>
</dbReference>
<comment type="caution">
    <text evidence="6">The sequence shown here is derived from an EMBL/GenBank/DDBJ whole genome shotgun (WGS) entry which is preliminary data.</text>
</comment>
<dbReference type="InterPro" id="IPR019887">
    <property type="entry name" value="Tscrpt_reg_AsnC/Lrp_C"/>
</dbReference>
<dbReference type="Pfam" id="PF13404">
    <property type="entry name" value="HTH_AsnC-type"/>
    <property type="match status" value="1"/>
</dbReference>
<dbReference type="PRINTS" id="PR00033">
    <property type="entry name" value="HTHASNC"/>
</dbReference>
<gene>
    <name evidence="6" type="ORF">DFJ75_0450</name>
</gene>
<proteinExistence type="predicted"/>
<keyword evidence="1" id="KW-0805">Transcription regulation</keyword>